<feature type="region of interest" description="Disordered" evidence="2">
    <location>
        <begin position="1"/>
        <end position="31"/>
    </location>
</feature>
<dbReference type="AlphaFoldDB" id="A0A2U8VQP7"/>
<protein>
    <recommendedName>
        <fullName evidence="5">Enoyl-CoA hydratase/isomerase family protein</fullName>
    </recommendedName>
</protein>
<reference evidence="3 4" key="1">
    <citation type="submission" date="2018-05" db="EMBL/GenBank/DDBJ databases">
        <title>Complete Genome Sequence of Methylobacterium sp. 17Sr1-43.</title>
        <authorList>
            <person name="Srinivasan S."/>
        </authorList>
    </citation>
    <scope>NUCLEOTIDE SEQUENCE [LARGE SCALE GENOMIC DNA]</scope>
    <source>
        <strain evidence="3 4">17Sr1-43</strain>
    </source>
</reference>
<proteinExistence type="inferred from homology"/>
<comment type="similarity">
    <text evidence="1">Belongs to the enoyl-CoA hydratase/isomerase family.</text>
</comment>
<keyword evidence="4" id="KW-1185">Reference proteome</keyword>
<evidence type="ECO:0000256" key="1">
    <source>
        <dbReference type="ARBA" id="ARBA00005254"/>
    </source>
</evidence>
<dbReference type="Proteomes" id="UP000246058">
    <property type="component" value="Chromosome"/>
</dbReference>
<name>A0A2U8VQP7_9HYPH</name>
<gene>
    <name evidence="3" type="ORF">DK427_09885</name>
</gene>
<accession>A0A2U8VQP7</accession>
<dbReference type="EMBL" id="CP029551">
    <property type="protein sequence ID" value="AWN35997.1"/>
    <property type="molecule type" value="Genomic_DNA"/>
</dbReference>
<dbReference type="PANTHER" id="PTHR43802">
    <property type="entry name" value="ENOYL-COA HYDRATASE"/>
    <property type="match status" value="1"/>
</dbReference>
<dbReference type="InterPro" id="IPR001753">
    <property type="entry name" value="Enoyl-CoA_hydra/iso"/>
</dbReference>
<dbReference type="Pfam" id="PF00378">
    <property type="entry name" value="ECH_1"/>
    <property type="match status" value="1"/>
</dbReference>
<dbReference type="GO" id="GO:0003824">
    <property type="term" value="F:catalytic activity"/>
    <property type="evidence" value="ECO:0007669"/>
    <property type="project" value="UniProtKB-ARBA"/>
</dbReference>
<evidence type="ECO:0008006" key="5">
    <source>
        <dbReference type="Google" id="ProtNLM"/>
    </source>
</evidence>
<sequence length="172" mass="18555">MLIPRSSAEGSHATAGRIGGPSPPPSDRKVTVERRGSICLIGLNRPQIYNRVDPEAFGALARAYAAYDADDDLRAAVLFGHGANFSRGIDVDAFAAFLKTAKARAPAADGIDPLGRRALLRKPIVAVVHGDTWGVNRTKALRGFWFCDSPPPFAARRRRWRICSGSRTTSGQ</sequence>
<evidence type="ECO:0000256" key="2">
    <source>
        <dbReference type="SAM" id="MobiDB-lite"/>
    </source>
</evidence>
<dbReference type="KEGG" id="meti:DK427_09885"/>
<dbReference type="OrthoDB" id="5730382at2"/>
<dbReference type="Gene3D" id="3.90.226.10">
    <property type="entry name" value="2-enoyl-CoA Hydratase, Chain A, domain 1"/>
    <property type="match status" value="1"/>
</dbReference>
<dbReference type="PANTHER" id="PTHR43802:SF1">
    <property type="entry name" value="IP11341P-RELATED"/>
    <property type="match status" value="1"/>
</dbReference>
<organism evidence="3 4">
    <name type="scientific">Methylobacterium radiodurans</name>
    <dbReference type="NCBI Taxonomy" id="2202828"/>
    <lineage>
        <taxon>Bacteria</taxon>
        <taxon>Pseudomonadati</taxon>
        <taxon>Pseudomonadota</taxon>
        <taxon>Alphaproteobacteria</taxon>
        <taxon>Hyphomicrobiales</taxon>
        <taxon>Methylobacteriaceae</taxon>
        <taxon>Methylobacterium</taxon>
    </lineage>
</organism>
<dbReference type="SUPFAM" id="SSF52096">
    <property type="entry name" value="ClpP/crotonase"/>
    <property type="match status" value="1"/>
</dbReference>
<evidence type="ECO:0000313" key="4">
    <source>
        <dbReference type="Proteomes" id="UP000246058"/>
    </source>
</evidence>
<evidence type="ECO:0000313" key="3">
    <source>
        <dbReference type="EMBL" id="AWN35997.1"/>
    </source>
</evidence>
<dbReference type="RefSeq" id="WP_109951108.1">
    <property type="nucleotide sequence ID" value="NZ_CP029551.1"/>
</dbReference>
<dbReference type="InterPro" id="IPR029045">
    <property type="entry name" value="ClpP/crotonase-like_dom_sf"/>
</dbReference>